<dbReference type="InterPro" id="IPR002213">
    <property type="entry name" value="UDP_glucos_trans"/>
</dbReference>
<evidence type="ECO:0000313" key="4">
    <source>
        <dbReference type="Proteomes" id="UP000028990"/>
    </source>
</evidence>
<sequence>MTPARSSAPLSLCLCLLLAAGLSQAGRLLVVPMDGSQWFTMRLVEEKLIQRGHEVVAVMPEANWQDRSLIKQ</sequence>
<gene>
    <name evidence="3" type="ORF">H920_17061</name>
</gene>
<evidence type="ECO:0000313" key="3">
    <source>
        <dbReference type="EMBL" id="KFO21545.1"/>
    </source>
</evidence>
<keyword evidence="1 3" id="KW-0808">Transferase</keyword>
<reference evidence="3 4" key="1">
    <citation type="submission" date="2013-11" db="EMBL/GenBank/DDBJ databases">
        <title>The Damaraland mole rat (Fukomys damarensis) genome and evolution of African mole rats.</title>
        <authorList>
            <person name="Gladyshev V.N."/>
            <person name="Fang X."/>
        </authorList>
    </citation>
    <scope>NUCLEOTIDE SEQUENCE [LARGE SCALE GENOMIC DNA]</scope>
    <source>
        <tissue evidence="3">Liver</tissue>
    </source>
</reference>
<accession>A0A091CV24</accession>
<feature type="signal peptide" evidence="2">
    <location>
        <begin position="1"/>
        <end position="25"/>
    </location>
</feature>
<dbReference type="AlphaFoldDB" id="A0A091CV24"/>
<dbReference type="Pfam" id="PF00201">
    <property type="entry name" value="UDPGT"/>
    <property type="match status" value="1"/>
</dbReference>
<evidence type="ECO:0000256" key="1">
    <source>
        <dbReference type="ARBA" id="ARBA00022679"/>
    </source>
</evidence>
<protein>
    <submittedName>
        <fullName evidence="3">UDP-glucuronosyltransferase 1-9</fullName>
    </submittedName>
</protein>
<keyword evidence="2" id="KW-0732">Signal</keyword>
<feature type="chain" id="PRO_5001872568" evidence="2">
    <location>
        <begin position="26"/>
        <end position="72"/>
    </location>
</feature>
<keyword evidence="4" id="KW-1185">Reference proteome</keyword>
<dbReference type="GO" id="GO:0008194">
    <property type="term" value="F:UDP-glycosyltransferase activity"/>
    <property type="evidence" value="ECO:0007669"/>
    <property type="project" value="InterPro"/>
</dbReference>
<dbReference type="Proteomes" id="UP000028990">
    <property type="component" value="Unassembled WGS sequence"/>
</dbReference>
<proteinExistence type="predicted"/>
<dbReference type="EMBL" id="KN124366">
    <property type="protein sequence ID" value="KFO21545.1"/>
    <property type="molecule type" value="Genomic_DNA"/>
</dbReference>
<evidence type="ECO:0000256" key="2">
    <source>
        <dbReference type="SAM" id="SignalP"/>
    </source>
</evidence>
<name>A0A091CV24_FUKDA</name>
<organism evidence="3 4">
    <name type="scientific">Fukomys damarensis</name>
    <name type="common">Damaraland mole rat</name>
    <name type="synonym">Cryptomys damarensis</name>
    <dbReference type="NCBI Taxonomy" id="885580"/>
    <lineage>
        <taxon>Eukaryota</taxon>
        <taxon>Metazoa</taxon>
        <taxon>Chordata</taxon>
        <taxon>Craniata</taxon>
        <taxon>Vertebrata</taxon>
        <taxon>Euteleostomi</taxon>
        <taxon>Mammalia</taxon>
        <taxon>Eutheria</taxon>
        <taxon>Euarchontoglires</taxon>
        <taxon>Glires</taxon>
        <taxon>Rodentia</taxon>
        <taxon>Hystricomorpha</taxon>
        <taxon>Bathyergidae</taxon>
        <taxon>Fukomys</taxon>
    </lineage>
</organism>